<dbReference type="AlphaFoldDB" id="A0AAE4C916"/>
<feature type="transmembrane region" description="Helical" evidence="2">
    <location>
        <begin position="46"/>
        <end position="69"/>
    </location>
</feature>
<keyword evidence="2" id="KW-0812">Transmembrane</keyword>
<gene>
    <name evidence="3" type="ORF">J2S41_002879</name>
</gene>
<evidence type="ECO:0000256" key="2">
    <source>
        <dbReference type="SAM" id="Phobius"/>
    </source>
</evidence>
<protein>
    <submittedName>
        <fullName evidence="3">Uncharacterized protein</fullName>
    </submittedName>
</protein>
<keyword evidence="4" id="KW-1185">Reference proteome</keyword>
<proteinExistence type="predicted"/>
<keyword evidence="2" id="KW-1133">Transmembrane helix</keyword>
<reference evidence="3" key="1">
    <citation type="submission" date="2023-07" db="EMBL/GenBank/DDBJ databases">
        <title>Sequencing the genomes of 1000 actinobacteria strains.</title>
        <authorList>
            <person name="Klenk H.-P."/>
        </authorList>
    </citation>
    <scope>NUCLEOTIDE SEQUENCE</scope>
    <source>
        <strain evidence="3">DSM 44707</strain>
    </source>
</reference>
<feature type="compositionally biased region" description="Pro residues" evidence="1">
    <location>
        <begin position="167"/>
        <end position="180"/>
    </location>
</feature>
<dbReference type="Proteomes" id="UP001183643">
    <property type="component" value="Unassembled WGS sequence"/>
</dbReference>
<evidence type="ECO:0000256" key="1">
    <source>
        <dbReference type="SAM" id="MobiDB-lite"/>
    </source>
</evidence>
<dbReference type="RefSeq" id="WP_310367953.1">
    <property type="nucleotide sequence ID" value="NZ_JAVDYB010000001.1"/>
</dbReference>
<accession>A0AAE4C916</accession>
<evidence type="ECO:0000313" key="3">
    <source>
        <dbReference type="EMBL" id="MDR7276101.1"/>
    </source>
</evidence>
<name>A0AAE4C916_9ACTN</name>
<evidence type="ECO:0000313" key="4">
    <source>
        <dbReference type="Proteomes" id="UP001183643"/>
    </source>
</evidence>
<organism evidence="3 4">
    <name type="scientific">Catenuloplanes atrovinosus</name>
    <dbReference type="NCBI Taxonomy" id="137266"/>
    <lineage>
        <taxon>Bacteria</taxon>
        <taxon>Bacillati</taxon>
        <taxon>Actinomycetota</taxon>
        <taxon>Actinomycetes</taxon>
        <taxon>Micromonosporales</taxon>
        <taxon>Micromonosporaceae</taxon>
        <taxon>Catenuloplanes</taxon>
    </lineage>
</organism>
<sequence length="309" mass="30988">MTNNQPEPKPARRAPSAIAAVVATASGTTALPQLLGLVAGVAQVATLTASNAFLVINLVIVVLGVIALFDPGHTDYRASTARVVITTIAVGVSGVLAGVGVLDRLGVPASVGTTEAAATTPAGATPSAPPVPSAGPTSAAAASSPPQQVDSGAPGIAAPDATTAGPGPTPAPPPPPPPSASPRAVTTMNCRPSSCETSDDLMDLFGAFPGTLADGEQLRLFVQAPDGLFYAGSTGIVSGGSWSGRVHLGSEAGQEQSYTYTGCLYRIDRVFADDLRARGDEELNRGLTAVPTTGSAVRLACRTLVWNRT</sequence>
<feature type="compositionally biased region" description="Low complexity" evidence="1">
    <location>
        <begin position="134"/>
        <end position="166"/>
    </location>
</feature>
<feature type="region of interest" description="Disordered" evidence="1">
    <location>
        <begin position="118"/>
        <end position="192"/>
    </location>
</feature>
<feature type="transmembrane region" description="Helical" evidence="2">
    <location>
        <begin position="81"/>
        <end position="102"/>
    </location>
</feature>
<comment type="caution">
    <text evidence="3">The sequence shown here is derived from an EMBL/GenBank/DDBJ whole genome shotgun (WGS) entry which is preliminary data.</text>
</comment>
<dbReference type="EMBL" id="JAVDYB010000001">
    <property type="protein sequence ID" value="MDR7276101.1"/>
    <property type="molecule type" value="Genomic_DNA"/>
</dbReference>
<keyword evidence="2" id="KW-0472">Membrane</keyword>